<dbReference type="InterPro" id="IPR029063">
    <property type="entry name" value="SAM-dependent_MTases_sf"/>
</dbReference>
<evidence type="ECO:0000256" key="1">
    <source>
        <dbReference type="ARBA" id="ARBA00022603"/>
    </source>
</evidence>
<gene>
    <name evidence="4" type="ORF">CQ14_02540</name>
</gene>
<evidence type="ECO:0000313" key="4">
    <source>
        <dbReference type="EMBL" id="KRR26395.1"/>
    </source>
</evidence>
<proteinExistence type="predicted"/>
<reference evidence="4 5" key="1">
    <citation type="submission" date="2014-03" db="EMBL/GenBank/DDBJ databases">
        <title>Bradyrhizobium valentinum sp. nov., isolated from effective nodules of Lupinus mariae-josephae, a lupine endemic of basic-lime soils in Eastern Spain.</title>
        <authorList>
            <person name="Duran D."/>
            <person name="Rey L."/>
            <person name="Navarro A."/>
            <person name="Busquets A."/>
            <person name="Imperial J."/>
            <person name="Ruiz-Argueso T."/>
        </authorList>
    </citation>
    <scope>NUCLEOTIDE SEQUENCE [LARGE SCALE GENOMIC DNA]</scope>
    <source>
        <strain evidence="4 5">CCBAU 23086</strain>
    </source>
</reference>
<dbReference type="GO" id="GO:0032259">
    <property type="term" value="P:methylation"/>
    <property type="evidence" value="ECO:0007669"/>
    <property type="project" value="UniProtKB-KW"/>
</dbReference>
<evidence type="ECO:0000259" key="3">
    <source>
        <dbReference type="Pfam" id="PF13649"/>
    </source>
</evidence>
<name>A0A0R3N2L4_9BRAD</name>
<organism evidence="4 5">
    <name type="scientific">Bradyrhizobium lablabi</name>
    <dbReference type="NCBI Taxonomy" id="722472"/>
    <lineage>
        <taxon>Bacteria</taxon>
        <taxon>Pseudomonadati</taxon>
        <taxon>Pseudomonadota</taxon>
        <taxon>Alphaproteobacteria</taxon>
        <taxon>Hyphomicrobiales</taxon>
        <taxon>Nitrobacteraceae</taxon>
        <taxon>Bradyrhizobium</taxon>
    </lineage>
</organism>
<evidence type="ECO:0000256" key="2">
    <source>
        <dbReference type="ARBA" id="ARBA00022679"/>
    </source>
</evidence>
<dbReference type="EMBL" id="LLYB01000046">
    <property type="protein sequence ID" value="KRR26395.1"/>
    <property type="molecule type" value="Genomic_DNA"/>
</dbReference>
<keyword evidence="1" id="KW-0489">Methyltransferase</keyword>
<dbReference type="CDD" id="cd02440">
    <property type="entry name" value="AdoMet_MTases"/>
    <property type="match status" value="1"/>
</dbReference>
<dbReference type="Proteomes" id="UP000051660">
    <property type="component" value="Unassembled WGS sequence"/>
</dbReference>
<accession>A0A0R3N2L4</accession>
<feature type="domain" description="Methyltransferase" evidence="3">
    <location>
        <begin position="53"/>
        <end position="144"/>
    </location>
</feature>
<evidence type="ECO:0000313" key="5">
    <source>
        <dbReference type="Proteomes" id="UP000051660"/>
    </source>
</evidence>
<dbReference type="PANTHER" id="PTHR44942:SF4">
    <property type="entry name" value="METHYLTRANSFERASE TYPE 11 DOMAIN-CONTAINING PROTEIN"/>
    <property type="match status" value="1"/>
</dbReference>
<comment type="caution">
    <text evidence="4">The sequence shown here is derived from an EMBL/GenBank/DDBJ whole genome shotgun (WGS) entry which is preliminary data.</text>
</comment>
<dbReference type="GO" id="GO:0008168">
    <property type="term" value="F:methyltransferase activity"/>
    <property type="evidence" value="ECO:0007669"/>
    <property type="project" value="UniProtKB-KW"/>
</dbReference>
<keyword evidence="2" id="KW-0808">Transferase</keyword>
<dbReference type="InterPro" id="IPR051052">
    <property type="entry name" value="Diverse_substrate_MTase"/>
</dbReference>
<dbReference type="Pfam" id="PF13649">
    <property type="entry name" value="Methyltransf_25"/>
    <property type="match status" value="1"/>
</dbReference>
<dbReference type="AlphaFoldDB" id="A0A0R3N2L4"/>
<dbReference type="SUPFAM" id="SSF53335">
    <property type="entry name" value="S-adenosyl-L-methionine-dependent methyltransferases"/>
    <property type="match status" value="1"/>
</dbReference>
<protein>
    <recommendedName>
        <fullName evidence="3">Methyltransferase domain-containing protein</fullName>
    </recommendedName>
</protein>
<sequence>MLALTSEDLDEIIMTELFVGTADHYRRFRPPYPQEAFDWIVARHGLDGAGRLLDCGCGPGNVFVGLARWFSHTIAMDPDAEMLAMARRAAAAERIEAITFVLGRAEDIADTVGPLRVAAFGASFHWTDRIAVARHLDRFVEPDGAVVILSPSSLWSGRVFEWKAVVIDTIKHWLGNERRAGPGTYSAKPLHQECLKQTPFCALTEVTFVQPHVWTYDGIIGYLYSTSFASRAVLGDNVANFEKDLHERLSGLSADGQFADEIEYSVISARRE</sequence>
<dbReference type="InterPro" id="IPR041698">
    <property type="entry name" value="Methyltransf_25"/>
</dbReference>
<dbReference type="Gene3D" id="3.40.50.150">
    <property type="entry name" value="Vaccinia Virus protein VP39"/>
    <property type="match status" value="1"/>
</dbReference>
<dbReference type="PANTHER" id="PTHR44942">
    <property type="entry name" value="METHYLTRANSF_11 DOMAIN-CONTAINING PROTEIN"/>
    <property type="match status" value="1"/>
</dbReference>